<dbReference type="EMBL" id="VLPL01000004">
    <property type="protein sequence ID" value="TSJ44928.1"/>
    <property type="molecule type" value="Genomic_DNA"/>
</dbReference>
<sequence length="195" mass="21517">MKIQATQQTNSGSEKSTRSNQASQQTILQAFKAGTMQLKTDEERAAKHQRIALAKTEIAGKSIDSNLEKHLFEGHPTVGDFDVHSPTGLHAYTDGRFPTKNYKVKRGRVETNETTNVVSTVSGNPNKIHTIDWKWDKSGDDIDLKSSTMFPQNMPKQHVIALVAGGLTSKTDEYIKHGMTFGIEKKGGTAYPVTE</sequence>
<reference evidence="2 3" key="1">
    <citation type="submission" date="2019-07" db="EMBL/GenBank/DDBJ databases">
        <authorList>
            <person name="Huq M.A."/>
        </authorList>
    </citation>
    <scope>NUCLEOTIDE SEQUENCE [LARGE SCALE GENOMIC DNA]</scope>
    <source>
        <strain evidence="2 3">MAH-3</strain>
    </source>
</reference>
<dbReference type="AlphaFoldDB" id="A0A556MYM5"/>
<dbReference type="GO" id="GO:0004519">
    <property type="term" value="F:endonuclease activity"/>
    <property type="evidence" value="ECO:0007669"/>
    <property type="project" value="InterPro"/>
</dbReference>
<dbReference type="RefSeq" id="WP_144333042.1">
    <property type="nucleotide sequence ID" value="NZ_VLPL01000004.1"/>
</dbReference>
<keyword evidence="3" id="KW-1185">Reference proteome</keyword>
<comment type="caution">
    <text evidence="2">The sequence shown here is derived from an EMBL/GenBank/DDBJ whole genome shotgun (WGS) entry which is preliminary data.</text>
</comment>
<organism evidence="2 3">
    <name type="scientific">Fluviicola chungangensis</name>
    <dbReference type="NCBI Taxonomy" id="2597671"/>
    <lineage>
        <taxon>Bacteria</taxon>
        <taxon>Pseudomonadati</taxon>
        <taxon>Bacteroidota</taxon>
        <taxon>Flavobacteriia</taxon>
        <taxon>Flavobacteriales</taxon>
        <taxon>Crocinitomicaceae</taxon>
        <taxon>Fluviicola</taxon>
    </lineage>
</organism>
<protein>
    <submittedName>
        <fullName evidence="2">Uncharacterized protein</fullName>
    </submittedName>
</protein>
<gene>
    <name evidence="2" type="ORF">FO442_10045</name>
</gene>
<dbReference type="OrthoDB" id="9916635at2"/>
<evidence type="ECO:0000256" key="1">
    <source>
        <dbReference type="SAM" id="MobiDB-lite"/>
    </source>
</evidence>
<dbReference type="Proteomes" id="UP000316008">
    <property type="component" value="Unassembled WGS sequence"/>
</dbReference>
<evidence type="ECO:0000313" key="3">
    <source>
        <dbReference type="Proteomes" id="UP000316008"/>
    </source>
</evidence>
<accession>A0A556MYM5</accession>
<feature type="region of interest" description="Disordered" evidence="1">
    <location>
        <begin position="1"/>
        <end position="24"/>
    </location>
</feature>
<evidence type="ECO:0000313" key="2">
    <source>
        <dbReference type="EMBL" id="TSJ44928.1"/>
    </source>
</evidence>
<proteinExistence type="predicted"/>
<name>A0A556MYM5_9FLAO</name>